<dbReference type="InterPro" id="IPR006710">
    <property type="entry name" value="Glyco_hydro_43"/>
</dbReference>
<keyword evidence="9" id="KW-1185">Reference proteome</keyword>
<accession>A0A4R8XYM9</accession>
<feature type="signal peptide" evidence="7">
    <location>
        <begin position="1"/>
        <end position="30"/>
    </location>
</feature>
<reference evidence="8 9" key="1">
    <citation type="submission" date="2019-03" db="EMBL/GenBank/DDBJ databases">
        <title>Genomics of glacier-inhabiting Cryobacterium strains.</title>
        <authorList>
            <person name="Liu Q."/>
            <person name="Xin Y.-H."/>
        </authorList>
    </citation>
    <scope>NUCLEOTIDE SEQUENCE [LARGE SCALE GENOMIC DNA]</scope>
    <source>
        <strain evidence="8 9">TMT2-48-2</strain>
    </source>
</reference>
<gene>
    <name evidence="8" type="ORF">E3T23_00305</name>
</gene>
<evidence type="ECO:0008006" key="10">
    <source>
        <dbReference type="Google" id="ProtNLM"/>
    </source>
</evidence>
<evidence type="ECO:0000256" key="1">
    <source>
        <dbReference type="ARBA" id="ARBA00009865"/>
    </source>
</evidence>
<sequence>MRNSARRAALACVCAAIVTAVAVSGCAASAEPPEPPVGAAAGAPVLNANFADPDVVEVDGTYFAYATNDNNRNVQVASSTDLLDWEVLPDALPDLPSWVIPGKTWAPEVTKLTDDSFVMYFTATNYSPTMQCIGVATASDPAGPFTVQGDAMIICPEDEGGAIDASTVVIDDVLYLVWKNDGNCCELDTWIQAAALSPDGLSVTGDPIRILKQTEAWEGNLVEAPTIVARGSRLMMLYSANSYGDDRYAVGAATAASIDGPWTKETGPILSTDGSGGLYRGPGGQDLVLGLNGKDYLVFHGWDKDYTYRALHVAEAEWDADIPRVVIPD</sequence>
<dbReference type="CDD" id="cd08999">
    <property type="entry name" value="GH43_ABN-like"/>
    <property type="match status" value="1"/>
</dbReference>
<evidence type="ECO:0000256" key="4">
    <source>
        <dbReference type="PIRSR" id="PIRSR606710-1"/>
    </source>
</evidence>
<feature type="site" description="Important for catalytic activity, responsible for pKa modulation of the active site Glu and correct orientation of both the proton donor and substrate" evidence="5">
    <location>
        <position position="164"/>
    </location>
</feature>
<dbReference type="GO" id="GO:0005975">
    <property type="term" value="P:carbohydrate metabolic process"/>
    <property type="evidence" value="ECO:0007669"/>
    <property type="project" value="InterPro"/>
</dbReference>
<keyword evidence="2 6" id="KW-0378">Hydrolase</keyword>
<evidence type="ECO:0000313" key="8">
    <source>
        <dbReference type="EMBL" id="TFC84286.1"/>
    </source>
</evidence>
<dbReference type="Gene3D" id="2.115.10.20">
    <property type="entry name" value="Glycosyl hydrolase domain, family 43"/>
    <property type="match status" value="1"/>
</dbReference>
<dbReference type="Proteomes" id="UP000298433">
    <property type="component" value="Unassembled WGS sequence"/>
</dbReference>
<feature type="active site" description="Proton acceptor" evidence="4">
    <location>
        <position position="52"/>
    </location>
</feature>
<name>A0A4R8XYM9_9MICO</name>
<dbReference type="PANTHER" id="PTHR42812:SF5">
    <property type="entry name" value="ENDO-ARABINASE"/>
    <property type="match status" value="1"/>
</dbReference>
<dbReference type="PANTHER" id="PTHR42812">
    <property type="entry name" value="BETA-XYLOSIDASE"/>
    <property type="match status" value="1"/>
</dbReference>
<keyword evidence="3 6" id="KW-0326">Glycosidase</keyword>
<dbReference type="PROSITE" id="PS51257">
    <property type="entry name" value="PROKAR_LIPOPROTEIN"/>
    <property type="match status" value="1"/>
</dbReference>
<evidence type="ECO:0000256" key="2">
    <source>
        <dbReference type="ARBA" id="ARBA00022801"/>
    </source>
</evidence>
<dbReference type="Pfam" id="PF04616">
    <property type="entry name" value="Glyco_hydro_43"/>
    <property type="match status" value="1"/>
</dbReference>
<evidence type="ECO:0000256" key="7">
    <source>
        <dbReference type="SAM" id="SignalP"/>
    </source>
</evidence>
<dbReference type="GO" id="GO:0004553">
    <property type="term" value="F:hydrolase activity, hydrolyzing O-glycosyl compounds"/>
    <property type="evidence" value="ECO:0007669"/>
    <property type="project" value="InterPro"/>
</dbReference>
<protein>
    <recommendedName>
        <fullName evidence="10">Glycoside hydrolase</fullName>
    </recommendedName>
</protein>
<dbReference type="InterPro" id="IPR051795">
    <property type="entry name" value="Glycosyl_Hydrlase_43"/>
</dbReference>
<dbReference type="EMBL" id="SOGN01000004">
    <property type="protein sequence ID" value="TFC84286.1"/>
    <property type="molecule type" value="Genomic_DNA"/>
</dbReference>
<proteinExistence type="inferred from homology"/>
<dbReference type="OrthoDB" id="9801455at2"/>
<feature type="active site" description="Proton donor" evidence="4">
    <location>
        <position position="223"/>
    </location>
</feature>
<dbReference type="AlphaFoldDB" id="A0A4R8XYM9"/>
<comment type="similarity">
    <text evidence="1 6">Belongs to the glycosyl hydrolase 43 family.</text>
</comment>
<evidence type="ECO:0000256" key="6">
    <source>
        <dbReference type="RuleBase" id="RU361187"/>
    </source>
</evidence>
<feature type="chain" id="PRO_5020943600" description="Glycoside hydrolase" evidence="7">
    <location>
        <begin position="31"/>
        <end position="329"/>
    </location>
</feature>
<comment type="caution">
    <text evidence="8">The sequence shown here is derived from an EMBL/GenBank/DDBJ whole genome shotgun (WGS) entry which is preliminary data.</text>
</comment>
<dbReference type="SUPFAM" id="SSF75005">
    <property type="entry name" value="Arabinanase/levansucrase/invertase"/>
    <property type="match status" value="1"/>
</dbReference>
<evidence type="ECO:0000313" key="9">
    <source>
        <dbReference type="Proteomes" id="UP000298433"/>
    </source>
</evidence>
<evidence type="ECO:0000256" key="3">
    <source>
        <dbReference type="ARBA" id="ARBA00023295"/>
    </source>
</evidence>
<keyword evidence="7" id="KW-0732">Signal</keyword>
<dbReference type="InterPro" id="IPR023296">
    <property type="entry name" value="Glyco_hydro_beta-prop_sf"/>
</dbReference>
<evidence type="ECO:0000256" key="5">
    <source>
        <dbReference type="PIRSR" id="PIRSR606710-2"/>
    </source>
</evidence>
<organism evidence="8 9">
    <name type="scientific">Cryobacterium cheniae</name>
    <dbReference type="NCBI Taxonomy" id="1259262"/>
    <lineage>
        <taxon>Bacteria</taxon>
        <taxon>Bacillati</taxon>
        <taxon>Actinomycetota</taxon>
        <taxon>Actinomycetes</taxon>
        <taxon>Micrococcales</taxon>
        <taxon>Microbacteriaceae</taxon>
        <taxon>Cryobacterium</taxon>
    </lineage>
</organism>